<dbReference type="AlphaFoldDB" id="A0A4P7NRJ9"/>
<organism evidence="2 3">
    <name type="scientific">Pyricularia oryzae</name>
    <name type="common">Rice blast fungus</name>
    <name type="synonym">Magnaporthe oryzae</name>
    <dbReference type="NCBI Taxonomy" id="318829"/>
    <lineage>
        <taxon>Eukaryota</taxon>
        <taxon>Fungi</taxon>
        <taxon>Dikarya</taxon>
        <taxon>Ascomycota</taxon>
        <taxon>Pezizomycotina</taxon>
        <taxon>Sordariomycetes</taxon>
        <taxon>Sordariomycetidae</taxon>
        <taxon>Magnaporthales</taxon>
        <taxon>Pyriculariaceae</taxon>
        <taxon>Pyricularia</taxon>
    </lineage>
</organism>
<evidence type="ECO:0000256" key="1">
    <source>
        <dbReference type="SAM" id="MobiDB-lite"/>
    </source>
</evidence>
<feature type="region of interest" description="Disordered" evidence="1">
    <location>
        <begin position="20"/>
        <end position="54"/>
    </location>
</feature>
<evidence type="ECO:0000313" key="2">
    <source>
        <dbReference type="EMBL" id="QBZ64436.1"/>
    </source>
</evidence>
<dbReference type="EMBL" id="CP034209">
    <property type="protein sequence ID" value="QBZ64436.1"/>
    <property type="molecule type" value="Genomic_DNA"/>
</dbReference>
<gene>
    <name evidence="2" type="ORF">PoMZ_06134</name>
</gene>
<feature type="non-terminal residue" evidence="2">
    <location>
        <position position="1"/>
    </location>
</feature>
<feature type="non-terminal residue" evidence="2">
    <location>
        <position position="165"/>
    </location>
</feature>
<dbReference type="Proteomes" id="UP000294847">
    <property type="component" value="Chromosome 6"/>
</dbReference>
<sequence length="165" mass="18641">GRRRLDSRCAQPRHCLTGLAHEPRTLGASPAKGGTKKHPEKQDLGCSRQTNPQSYGTIERESRCHVQSDNFSDTPCVNDQTHGLWAGNPCATGENDEQFSQAVPNGEFEWIFYECPGPPHYSWGQSKASLHKCNIHPDHRDPYSIIPSHRFGWEFVPERRVSSFL</sequence>
<evidence type="ECO:0000313" key="3">
    <source>
        <dbReference type="Proteomes" id="UP000294847"/>
    </source>
</evidence>
<accession>A0A4P7NRJ9</accession>
<name>A0A4P7NRJ9_PYROR</name>
<reference evidence="2 3" key="1">
    <citation type="journal article" date="2019" name="Mol. Biol. Evol.">
        <title>Blast fungal genomes show frequent chromosomal changes, gene gains and losses, and effector gene turnover.</title>
        <authorList>
            <person name="Gomez Luciano L.B."/>
            <person name="Jason Tsai I."/>
            <person name="Chuma I."/>
            <person name="Tosa Y."/>
            <person name="Chen Y.H."/>
            <person name="Li J.Y."/>
            <person name="Li M.Y."/>
            <person name="Jade Lu M.Y."/>
            <person name="Nakayashiki H."/>
            <person name="Li W.H."/>
        </authorList>
    </citation>
    <scope>NUCLEOTIDE SEQUENCE [LARGE SCALE GENOMIC DNA]</scope>
    <source>
        <strain evidence="2">MZ5-1-6</strain>
    </source>
</reference>
<protein>
    <submittedName>
        <fullName evidence="2">Uncharacterized protein</fullName>
    </submittedName>
</protein>
<proteinExistence type="predicted"/>